<gene>
    <name evidence="2" type="ORF">UFOPK1773_01021</name>
    <name evidence="3" type="ORF">UFOPK2288_01058</name>
    <name evidence="4" type="ORF">UFOPK2931_01028</name>
    <name evidence="5" type="ORF">UFOPK4372_00820</name>
</gene>
<reference evidence="2" key="1">
    <citation type="submission" date="2020-05" db="EMBL/GenBank/DDBJ databases">
        <authorList>
            <person name="Chiriac C."/>
            <person name="Salcher M."/>
            <person name="Ghai R."/>
            <person name="Kavagutti S V."/>
        </authorList>
    </citation>
    <scope>NUCLEOTIDE SEQUENCE</scope>
</reference>
<dbReference type="Gene3D" id="3.40.1620.10">
    <property type="entry name" value="YefM-like domain"/>
    <property type="match status" value="1"/>
</dbReference>
<dbReference type="Gene3D" id="6.10.250.330">
    <property type="match status" value="1"/>
</dbReference>
<dbReference type="EMBL" id="CAEZWS010000068">
    <property type="protein sequence ID" value="CAB4671407.1"/>
    <property type="molecule type" value="Genomic_DNA"/>
</dbReference>
<dbReference type="PANTHER" id="PTHR33713">
    <property type="entry name" value="ANTITOXIN YAFN-RELATED"/>
    <property type="match status" value="1"/>
</dbReference>
<dbReference type="EMBL" id="CAFBQZ010000068">
    <property type="protein sequence ID" value="CAB5074116.1"/>
    <property type="molecule type" value="Genomic_DNA"/>
</dbReference>
<dbReference type="Pfam" id="PF02604">
    <property type="entry name" value="PhdYeFM_antitox"/>
    <property type="match status" value="1"/>
</dbReference>
<comment type="similarity">
    <text evidence="1">Belongs to the phD/YefM antitoxin family.</text>
</comment>
<dbReference type="SUPFAM" id="SSF143120">
    <property type="entry name" value="YefM-like"/>
    <property type="match status" value="1"/>
</dbReference>
<evidence type="ECO:0000313" key="3">
    <source>
        <dbReference type="EMBL" id="CAB4671407.1"/>
    </source>
</evidence>
<evidence type="ECO:0000313" key="2">
    <source>
        <dbReference type="EMBL" id="CAB4594499.1"/>
    </source>
</evidence>
<evidence type="ECO:0000256" key="1">
    <source>
        <dbReference type="ARBA" id="ARBA00009981"/>
    </source>
</evidence>
<dbReference type="InterPro" id="IPR006442">
    <property type="entry name" value="Antitoxin_Phd/YefM"/>
</dbReference>
<organism evidence="2">
    <name type="scientific">freshwater metagenome</name>
    <dbReference type="NCBI Taxonomy" id="449393"/>
    <lineage>
        <taxon>unclassified sequences</taxon>
        <taxon>metagenomes</taxon>
        <taxon>ecological metagenomes</taxon>
    </lineage>
</organism>
<accession>A0A6J6G3E7</accession>
<sequence>MVITASDARAKLFPLIEQVNVDAKPVFITSKNGNAVLISESEYESMIEMSYLMSSPENRKVIDESLAEITSGKTKRVAFPFLTSVAKNAKKTKA</sequence>
<dbReference type="InterPro" id="IPR036165">
    <property type="entry name" value="YefM-like_sf"/>
</dbReference>
<dbReference type="PANTHER" id="PTHR33713:SF6">
    <property type="entry name" value="ANTITOXIN YEFM"/>
    <property type="match status" value="1"/>
</dbReference>
<evidence type="ECO:0000313" key="4">
    <source>
        <dbReference type="EMBL" id="CAB4785173.1"/>
    </source>
</evidence>
<evidence type="ECO:0000313" key="5">
    <source>
        <dbReference type="EMBL" id="CAB5074116.1"/>
    </source>
</evidence>
<proteinExistence type="inferred from homology"/>
<dbReference type="EMBL" id="CAEZUA010000077">
    <property type="protein sequence ID" value="CAB4594499.1"/>
    <property type="molecule type" value="Genomic_DNA"/>
</dbReference>
<dbReference type="NCBIfam" id="TIGR01552">
    <property type="entry name" value="phd_fam"/>
    <property type="match status" value="1"/>
</dbReference>
<dbReference type="EMBL" id="CAEZZZ010000090">
    <property type="protein sequence ID" value="CAB4785173.1"/>
    <property type="molecule type" value="Genomic_DNA"/>
</dbReference>
<dbReference type="InterPro" id="IPR051405">
    <property type="entry name" value="phD/YefM_antitoxin"/>
</dbReference>
<dbReference type="AlphaFoldDB" id="A0A6J6G3E7"/>
<protein>
    <submittedName>
        <fullName evidence="2">Unannotated protein</fullName>
    </submittedName>
</protein>
<name>A0A6J6G3E7_9ZZZZ</name>